<evidence type="ECO:0000256" key="5">
    <source>
        <dbReference type="ARBA" id="ARBA00022695"/>
    </source>
</evidence>
<keyword evidence="11" id="KW-0378">Hydrolase</keyword>
<dbReference type="GO" id="GO:0042025">
    <property type="term" value="C:host cell nucleus"/>
    <property type="evidence" value="ECO:0007669"/>
    <property type="project" value="UniProtKB-SubCell"/>
</dbReference>
<sequence length="326" mass="36292">MTFAINAKYVLLTYAQCGDLDGFAVMDRISELGGECIVARETHADGGTHLHVFCDFGRKFRSRKTDVFDVLGYHPNIEPSRGTPEKGYDYAIKDGDVICGGLARPTTSRTGDSSANSKWTEITSATNRDEFWELVHLLDPKSAACSFGQLQKYCDWKFAVAPPTYTSPTGVEFDDGSIDGRLDWLQQSGVGSGQPLLGRCMSLCLYGESRTGKTLWARSLGAHIYCVGLVSGDECMKADDADYAIFDDIRGGIKFFPSFKEWLGCQAWVTVKCLYREPKLIKWGKPSIWISNTDPRDNMETSDVHWMNKNCIFVAVDSPIFRANTE</sequence>
<proteinExistence type="predicted"/>
<dbReference type="InterPro" id="IPR049912">
    <property type="entry name" value="CRESS_DNA_REP"/>
</dbReference>
<keyword evidence="5" id="KW-0548">Nucleotidyltransferase</keyword>
<dbReference type="GO" id="GO:0003677">
    <property type="term" value="F:DNA binding"/>
    <property type="evidence" value="ECO:0007669"/>
    <property type="project" value="UniProtKB-KW"/>
</dbReference>
<evidence type="ECO:0000256" key="11">
    <source>
        <dbReference type="ARBA" id="ARBA00022801"/>
    </source>
</evidence>
<dbReference type="PRINTS" id="PR00228">
    <property type="entry name" value="GEMCOATCLVL1"/>
</dbReference>
<keyword evidence="7" id="KW-0540">Nuclease</keyword>
<keyword evidence="3" id="KW-1048">Host nucleus</keyword>
<comment type="subcellular location">
    <subcellularLocation>
        <location evidence="1">Host nucleus</location>
    </subcellularLocation>
</comment>
<dbReference type="Gene3D" id="3.40.1310.20">
    <property type="match status" value="1"/>
</dbReference>
<keyword evidence="6" id="KW-0235">DNA replication</keyword>
<evidence type="ECO:0000256" key="10">
    <source>
        <dbReference type="ARBA" id="ARBA00022759"/>
    </source>
</evidence>
<dbReference type="GO" id="GO:0046872">
    <property type="term" value="F:metal ion binding"/>
    <property type="evidence" value="ECO:0007669"/>
    <property type="project" value="UniProtKB-KW"/>
</dbReference>
<dbReference type="PROSITE" id="PS52020">
    <property type="entry name" value="CRESS_DNA_REP"/>
    <property type="match status" value="1"/>
</dbReference>
<keyword evidence="4" id="KW-0808">Transferase</keyword>
<keyword evidence="10" id="KW-0255">Endonuclease</keyword>
<dbReference type="Gene3D" id="3.40.50.300">
    <property type="entry name" value="P-loop containing nucleotide triphosphate hydrolases"/>
    <property type="match status" value="1"/>
</dbReference>
<dbReference type="Pfam" id="PF08283">
    <property type="entry name" value="Gemini_AL1_M"/>
    <property type="match status" value="1"/>
</dbReference>
<dbReference type="EMBL" id="KT862247">
    <property type="protein sequence ID" value="ANC51592.1"/>
    <property type="molecule type" value="Genomic_DNA"/>
</dbReference>
<accession>A0A161IBB7</accession>
<name>A0A161IBB7_9VIRU</name>
<evidence type="ECO:0000256" key="9">
    <source>
        <dbReference type="ARBA" id="ARBA00022741"/>
    </source>
</evidence>
<dbReference type="Pfam" id="PF00799">
    <property type="entry name" value="Gemini_AL1"/>
    <property type="match status" value="1"/>
</dbReference>
<dbReference type="GO" id="GO:0016779">
    <property type="term" value="F:nucleotidyltransferase activity"/>
    <property type="evidence" value="ECO:0007669"/>
    <property type="project" value="UniProtKB-KW"/>
</dbReference>
<dbReference type="GO" id="GO:0016888">
    <property type="term" value="F:DNA endonuclease activity, producing 5'-phosphomonoesters"/>
    <property type="evidence" value="ECO:0007669"/>
    <property type="project" value="InterPro"/>
</dbReference>
<evidence type="ECO:0000256" key="6">
    <source>
        <dbReference type="ARBA" id="ARBA00022705"/>
    </source>
</evidence>
<dbReference type="InterPro" id="IPR001301">
    <property type="entry name" value="Gemini_AL1_CLV"/>
</dbReference>
<evidence type="ECO:0000256" key="1">
    <source>
        <dbReference type="ARBA" id="ARBA00004147"/>
    </source>
</evidence>
<keyword evidence="13" id="KW-0238">DNA-binding</keyword>
<dbReference type="GO" id="GO:0006260">
    <property type="term" value="P:DNA replication"/>
    <property type="evidence" value="ECO:0007669"/>
    <property type="project" value="UniProtKB-KW"/>
</dbReference>
<dbReference type="KEGG" id="vg:27815484"/>
<keyword evidence="9" id="KW-0547">Nucleotide-binding</keyword>
<evidence type="ECO:0000256" key="2">
    <source>
        <dbReference type="ARBA" id="ARBA00014531"/>
    </source>
</evidence>
<keyword evidence="12" id="KW-0190">Covalent protein-DNA linkage</keyword>
<evidence type="ECO:0000259" key="14">
    <source>
        <dbReference type="PROSITE" id="PS52020"/>
    </source>
</evidence>
<dbReference type="InterPro" id="IPR027417">
    <property type="entry name" value="P-loop_NTPase"/>
</dbReference>
<evidence type="ECO:0000313" key="16">
    <source>
        <dbReference type="Proteomes" id="UP000272636"/>
    </source>
</evidence>
<dbReference type="Proteomes" id="UP000272636">
    <property type="component" value="Segment"/>
</dbReference>
<evidence type="ECO:0000256" key="4">
    <source>
        <dbReference type="ARBA" id="ARBA00022679"/>
    </source>
</evidence>
<evidence type="ECO:0000313" key="15">
    <source>
        <dbReference type="EMBL" id="ANC51592.1"/>
    </source>
</evidence>
<dbReference type="GeneID" id="27815484"/>
<dbReference type="OrthoDB" id="9195at10239"/>
<evidence type="ECO:0000256" key="13">
    <source>
        <dbReference type="ARBA" id="ARBA00023125"/>
    </source>
</evidence>
<dbReference type="InterPro" id="IPR022692">
    <property type="entry name" value="Gemini_AL1_REP_central"/>
</dbReference>
<protein>
    <recommendedName>
        <fullName evidence="2">Replication-associated protein</fullName>
    </recommendedName>
</protein>
<reference evidence="15 16" key="1">
    <citation type="journal article" date="2016" name="Infect. Genet. Evol.">
        <title>Circular replication-associated protein encoding DNA viruses identified in the faecal matter of various animals in New Zealand.</title>
        <authorList>
            <person name="Steel O."/>
            <person name="Kraberger S."/>
            <person name="Sikorski A."/>
            <person name="Young L.M."/>
            <person name="Catchpole R.J."/>
            <person name="Stevens A.J."/>
            <person name="Ladley J.J."/>
            <person name="Coray D.S."/>
            <person name="Stainton D."/>
            <person name="Dayaram A."/>
            <person name="Julian L."/>
            <person name="van Bysterveldt K."/>
            <person name="Varsani A."/>
        </authorList>
    </citation>
    <scope>NUCLEOTIDE SEQUENCE [LARGE SCALE GENOMIC DNA]</scope>
</reference>
<dbReference type="GO" id="GO:0000166">
    <property type="term" value="F:nucleotide binding"/>
    <property type="evidence" value="ECO:0007669"/>
    <property type="project" value="UniProtKB-KW"/>
</dbReference>
<evidence type="ECO:0000256" key="12">
    <source>
        <dbReference type="ARBA" id="ARBA00023124"/>
    </source>
</evidence>
<dbReference type="SUPFAM" id="SSF55464">
    <property type="entry name" value="Origin of replication-binding domain, RBD-like"/>
    <property type="match status" value="1"/>
</dbReference>
<evidence type="ECO:0000256" key="7">
    <source>
        <dbReference type="ARBA" id="ARBA00022722"/>
    </source>
</evidence>
<evidence type="ECO:0000256" key="8">
    <source>
        <dbReference type="ARBA" id="ARBA00022723"/>
    </source>
</evidence>
<dbReference type="RefSeq" id="YP_009252356.1">
    <property type="nucleotide sequence ID" value="NC_030142.1"/>
</dbReference>
<keyword evidence="8" id="KW-0479">Metal-binding</keyword>
<feature type="domain" description="CRESS-DNA virus Rep endonuclease" evidence="14">
    <location>
        <begin position="4"/>
        <end position="113"/>
    </location>
</feature>
<organism evidence="15 16">
    <name type="scientific">Faeces associated gemycircularvirus 21</name>
    <dbReference type="NCBI Taxonomy" id="1843741"/>
    <lineage>
        <taxon>Viruses</taxon>
        <taxon>Monodnaviria</taxon>
        <taxon>Shotokuvirae</taxon>
        <taxon>Cressdnaviricota</taxon>
        <taxon>Repensiviricetes</taxon>
        <taxon>Geplafuvirales</taxon>
        <taxon>Genomoviridae</taxon>
        <taxon>Gemycircularvirus</taxon>
        <taxon>Gemycircularvirus lamas1</taxon>
    </lineage>
</organism>
<dbReference type="GO" id="GO:0005198">
    <property type="term" value="F:structural molecule activity"/>
    <property type="evidence" value="ECO:0007669"/>
    <property type="project" value="InterPro"/>
</dbReference>
<evidence type="ECO:0000256" key="3">
    <source>
        <dbReference type="ARBA" id="ARBA00022562"/>
    </source>
</evidence>